<dbReference type="Proteomes" id="UP000436181">
    <property type="component" value="Unassembled WGS sequence"/>
</dbReference>
<sequence length="324" mass="35703">MRSKLYPIAIVTLIIGVALLTAGYLLPQKVTEEKPLPLQLATSTLTLEDDEASVGSAYPATGGKTIKAPVIKQYDMTLGQPASEDSAAAKVGVSVARGDIDEDEKALLNAQIWSFTVDRFTGEVRGQAKVSDTPATPPTAVENMGQWVKFPQEVEQRDYEYFDDQVRKPVKAAYQGTVTHQDQAGKDVELYVFKQEIPDTDVSSQYDSLWNTQMLRKDGSDERVEGHLTYSGTRTITVEPRSGMIVALDENLNARYLDDQGEKLDDLLVFNGRTTEKVEHDMLAQAQKLGEFRHTSSWGFGLTGLGAIVTAASLIALVVYRRRP</sequence>
<evidence type="ECO:0000256" key="1">
    <source>
        <dbReference type="SAM" id="Phobius"/>
    </source>
</evidence>
<evidence type="ECO:0000313" key="2">
    <source>
        <dbReference type="EMBL" id="KAB3522813.1"/>
    </source>
</evidence>
<reference evidence="2 3" key="1">
    <citation type="submission" date="2019-10" db="EMBL/GenBank/DDBJ databases">
        <title>Corynebacterium sp novel species isolated from the respiratory tract of Marmot.</title>
        <authorList>
            <person name="Zhang G."/>
        </authorList>
    </citation>
    <scope>NUCLEOTIDE SEQUENCE [LARGE SCALE GENOMIC DNA]</scope>
    <source>
        <strain evidence="2 3">336</strain>
    </source>
</reference>
<keyword evidence="1" id="KW-0472">Membrane</keyword>
<keyword evidence="1" id="KW-1133">Transmembrane helix</keyword>
<keyword evidence="3" id="KW-1185">Reference proteome</keyword>
<comment type="caution">
    <text evidence="2">The sequence shown here is derived from an EMBL/GenBank/DDBJ whole genome shotgun (WGS) entry which is preliminary data.</text>
</comment>
<dbReference type="Pfam" id="PF11271">
    <property type="entry name" value="PorA"/>
    <property type="match status" value="1"/>
</dbReference>
<name>A0ABQ6VG78_9CORY</name>
<evidence type="ECO:0000313" key="3">
    <source>
        <dbReference type="Proteomes" id="UP000436181"/>
    </source>
</evidence>
<dbReference type="EMBL" id="WBZJ01000001">
    <property type="protein sequence ID" value="KAB3522813.1"/>
    <property type="molecule type" value="Genomic_DNA"/>
</dbReference>
<keyword evidence="1" id="KW-0812">Transmembrane</keyword>
<feature type="transmembrane region" description="Helical" evidence="1">
    <location>
        <begin position="298"/>
        <end position="320"/>
    </location>
</feature>
<proteinExistence type="predicted"/>
<organism evidence="2 3">
    <name type="scientific">Corynebacterium zhongnanshanii</name>
    <dbReference type="NCBI Taxonomy" id="2768834"/>
    <lineage>
        <taxon>Bacteria</taxon>
        <taxon>Bacillati</taxon>
        <taxon>Actinomycetota</taxon>
        <taxon>Actinomycetes</taxon>
        <taxon>Mycobacteriales</taxon>
        <taxon>Corynebacteriaceae</taxon>
        <taxon>Corynebacterium</taxon>
    </lineage>
</organism>
<feature type="transmembrane region" description="Helical" evidence="1">
    <location>
        <begin position="5"/>
        <end position="26"/>
    </location>
</feature>
<dbReference type="InterPro" id="IPR021424">
    <property type="entry name" value="PorA"/>
</dbReference>
<accession>A0ABQ6VG78</accession>
<gene>
    <name evidence="2" type="ORF">F8377_01175</name>
</gene>
<dbReference type="RefSeq" id="WP_151843699.1">
    <property type="nucleotide sequence ID" value="NZ_WBZJ01000001.1"/>
</dbReference>
<protein>
    <submittedName>
        <fullName evidence="2">DUF3068 domain-containing protein</fullName>
    </submittedName>
</protein>